<evidence type="ECO:0000313" key="4">
    <source>
        <dbReference type="Proteomes" id="UP001141183"/>
    </source>
</evidence>
<dbReference type="EMBL" id="JAMRYU010000003">
    <property type="protein sequence ID" value="MDC4239381.1"/>
    <property type="molecule type" value="Genomic_DNA"/>
</dbReference>
<comment type="caution">
    <text evidence="3">The sequence shown here is derived from an EMBL/GenBank/DDBJ whole genome shotgun (WGS) entry which is preliminary data.</text>
</comment>
<proteinExistence type="predicted"/>
<keyword evidence="1" id="KW-0472">Membrane</keyword>
<dbReference type="Proteomes" id="UP001141183">
    <property type="component" value="Unassembled WGS sequence"/>
</dbReference>
<dbReference type="InterPro" id="IPR025436">
    <property type="entry name" value="DUF4179"/>
</dbReference>
<reference evidence="3" key="1">
    <citation type="submission" date="2022-05" db="EMBL/GenBank/DDBJ databases">
        <title>Draft genome sequence of Clostridium tertium strain CP3 isolated from Peru.</title>
        <authorList>
            <person name="Hurtado R."/>
            <person name="Lima L."/>
            <person name="Sousa T."/>
            <person name="Jaiswal A.K."/>
            <person name="Tiwari S."/>
            <person name="Maturrano L."/>
            <person name="Brenig B."/>
            <person name="Azevedo V."/>
        </authorList>
    </citation>
    <scope>NUCLEOTIDE SEQUENCE</scope>
    <source>
        <strain evidence="3">CP3</strain>
    </source>
</reference>
<dbReference type="Gene3D" id="2.60.40.1630">
    <property type="entry name" value="bacillus anthracis domain"/>
    <property type="match status" value="1"/>
</dbReference>
<dbReference type="RefSeq" id="WP_172617229.1">
    <property type="nucleotide sequence ID" value="NZ_JAMRYU010000003.1"/>
</dbReference>
<feature type="domain" description="DUF4179" evidence="2">
    <location>
        <begin position="24"/>
        <end position="110"/>
    </location>
</feature>
<protein>
    <submittedName>
        <fullName evidence="3">DUF4179 domain-containing protein</fullName>
    </submittedName>
</protein>
<accession>A0A9X3XJA7</accession>
<dbReference type="AlphaFoldDB" id="A0A9X3XJA7"/>
<keyword evidence="1" id="KW-1133">Transmembrane helix</keyword>
<sequence length="140" mass="15223">MDDIIKISVDEGYDTTFIKSLSNKKSKKFNKNIVAATILVALVVTAFGSIFIAAVKLTMFDIKNYLGVNSNLDEYSTVVNEAISKNGITIQLNEVILYKDEIIVSTTIKSDKKLGDNGNIMVFGNVYINGKKVSNSAGSS</sequence>
<dbReference type="Pfam" id="PF13786">
    <property type="entry name" value="DUF4179"/>
    <property type="match status" value="1"/>
</dbReference>
<keyword evidence="4" id="KW-1185">Reference proteome</keyword>
<evidence type="ECO:0000259" key="2">
    <source>
        <dbReference type="Pfam" id="PF13786"/>
    </source>
</evidence>
<evidence type="ECO:0000256" key="1">
    <source>
        <dbReference type="SAM" id="Phobius"/>
    </source>
</evidence>
<keyword evidence="1" id="KW-0812">Transmembrane</keyword>
<feature type="transmembrane region" description="Helical" evidence="1">
    <location>
        <begin position="33"/>
        <end position="55"/>
    </location>
</feature>
<organism evidence="3 4">
    <name type="scientific">Clostridium tertium</name>
    <dbReference type="NCBI Taxonomy" id="1559"/>
    <lineage>
        <taxon>Bacteria</taxon>
        <taxon>Bacillati</taxon>
        <taxon>Bacillota</taxon>
        <taxon>Clostridia</taxon>
        <taxon>Eubacteriales</taxon>
        <taxon>Clostridiaceae</taxon>
        <taxon>Clostridium</taxon>
    </lineage>
</organism>
<name>A0A9X3XJA7_9CLOT</name>
<gene>
    <name evidence="3" type="ORF">NE398_04250</name>
</gene>
<evidence type="ECO:0000313" key="3">
    <source>
        <dbReference type="EMBL" id="MDC4239381.1"/>
    </source>
</evidence>